<evidence type="ECO:0000256" key="7">
    <source>
        <dbReference type="ARBA" id="ARBA00023136"/>
    </source>
</evidence>
<name>A0A1D2NMB6_ORCCI</name>
<dbReference type="AlphaFoldDB" id="A0A1D2NMB6"/>
<dbReference type="PRINTS" id="PR00244">
    <property type="entry name" value="NEUROKININR"/>
</dbReference>
<dbReference type="PRINTS" id="PR00237">
    <property type="entry name" value="GPCRRHODOPSN"/>
</dbReference>
<dbReference type="Gene3D" id="1.20.1070.10">
    <property type="entry name" value="Rhodopsin 7-helix transmembrane proteins"/>
    <property type="match status" value="1"/>
</dbReference>
<reference evidence="14 15" key="1">
    <citation type="journal article" date="2016" name="Genome Biol. Evol.">
        <title>Gene Family Evolution Reflects Adaptation to Soil Environmental Stressors in the Genome of the Collembolan Orchesella cincta.</title>
        <authorList>
            <person name="Faddeeva-Vakhrusheva A."/>
            <person name="Derks M.F."/>
            <person name="Anvar S.Y."/>
            <person name="Agamennone V."/>
            <person name="Suring W."/>
            <person name="Smit S."/>
            <person name="van Straalen N.M."/>
            <person name="Roelofs D."/>
        </authorList>
    </citation>
    <scope>NUCLEOTIDE SEQUENCE [LARGE SCALE GENOMIC DNA]</scope>
    <source>
        <tissue evidence="14">Mixed pool</tissue>
    </source>
</reference>
<feature type="transmembrane region" description="Helical" evidence="11">
    <location>
        <begin position="267"/>
        <end position="288"/>
    </location>
</feature>
<proteinExistence type="inferred from homology"/>
<sequence>MDFVNTTLLLLLAAAVGQTRWFVSAEGATYTFDESPLSNNRAAGFHQGPHQNHPPSLFSLSTTSSYLMESRWQYAPDDDDDNGKNHYGNNNINYNNNSTFGLMTGLTVMGGNESMESSFGGTAGANGTESEEMDEDEEGAAFQAAVPWWRQIIWSILFGAMVVVACTGNVTVIWIVLAHKRMRTVTNYLLVNLSIADAMSSTLNVIPNYSYMLTGHWPFGALYCKIVQFVSMLSICASVFSLMAIAFDRYMAIMNPLRPRMGKRLTLGIAAAIWIGGTILSMPMLVFFQTYEKIISNGETIVICYSEWPDGPQTQSFQEYLYNVFFMIFTYFIPIAVMGYTYTRVGIELWGSKSIGECTQRQLDNIKSKRRVVKMMIVVVTIFAFCWLPFHMYFILVSLSPNLTNYQFVQEVYLGIYWLAMSNSMYNPIIYCWMNNRFRRGFQQVFRWCPFVHYSEVEGTTAYMMHTQRERETTRYSVTGSPEYNSTRVSRNGLSVKSNFEKPPCPNVFHRTHHKDYQIT</sequence>
<keyword evidence="5 11" id="KW-1133">Transmembrane helix</keyword>
<feature type="transmembrane region" description="Helical" evidence="11">
    <location>
        <begin position="416"/>
        <end position="434"/>
    </location>
</feature>
<evidence type="ECO:0000256" key="5">
    <source>
        <dbReference type="ARBA" id="ARBA00022989"/>
    </source>
</evidence>
<dbReference type="FunFam" id="1.20.1070.10:FF:000291">
    <property type="entry name" value="Predicted protein"/>
    <property type="match status" value="1"/>
</dbReference>
<dbReference type="EMBL" id="LJIJ01000006">
    <property type="protein sequence ID" value="ODN06402.1"/>
    <property type="molecule type" value="Genomic_DNA"/>
</dbReference>
<evidence type="ECO:0000256" key="12">
    <source>
        <dbReference type="SAM" id="SignalP"/>
    </source>
</evidence>
<evidence type="ECO:0000256" key="10">
    <source>
        <dbReference type="RuleBase" id="RU000688"/>
    </source>
</evidence>
<dbReference type="Proteomes" id="UP000094527">
    <property type="component" value="Unassembled WGS sequence"/>
</dbReference>
<accession>A0A1D2NMB6</accession>
<protein>
    <submittedName>
        <fullName evidence="14">Tachykinin-like peptide receptor 99D</fullName>
    </submittedName>
</protein>
<comment type="caution">
    <text evidence="14">The sequence shown here is derived from an EMBL/GenBank/DDBJ whole genome shotgun (WGS) entry which is preliminary data.</text>
</comment>
<dbReference type="SUPFAM" id="SSF81321">
    <property type="entry name" value="Family A G protein-coupled receptor-like"/>
    <property type="match status" value="1"/>
</dbReference>
<keyword evidence="7 11" id="KW-0472">Membrane</keyword>
<dbReference type="SMART" id="SM01381">
    <property type="entry name" value="7TM_GPCR_Srsx"/>
    <property type="match status" value="1"/>
</dbReference>
<comment type="similarity">
    <text evidence="2 10">Belongs to the G-protein coupled receptor 1 family.</text>
</comment>
<evidence type="ECO:0000256" key="6">
    <source>
        <dbReference type="ARBA" id="ARBA00023040"/>
    </source>
</evidence>
<comment type="subcellular location">
    <subcellularLocation>
        <location evidence="1">Cell membrane</location>
        <topology evidence="1">Multi-pass membrane protein</topology>
    </subcellularLocation>
</comment>
<evidence type="ECO:0000256" key="1">
    <source>
        <dbReference type="ARBA" id="ARBA00004651"/>
    </source>
</evidence>
<dbReference type="InterPro" id="IPR001681">
    <property type="entry name" value="Neurokn_rcpt"/>
</dbReference>
<evidence type="ECO:0000256" key="11">
    <source>
        <dbReference type="SAM" id="Phobius"/>
    </source>
</evidence>
<dbReference type="OMA" id="SILYACP"/>
<gene>
    <name evidence="14" type="ORF">Ocin01_00277</name>
</gene>
<keyword evidence="4 10" id="KW-0812">Transmembrane</keyword>
<keyword evidence="9 10" id="KW-0807">Transducer</keyword>
<feature type="signal peptide" evidence="12">
    <location>
        <begin position="1"/>
        <end position="25"/>
    </location>
</feature>
<dbReference type="InterPro" id="IPR000276">
    <property type="entry name" value="GPCR_Rhodpsn"/>
</dbReference>
<feature type="transmembrane region" description="Helical" evidence="11">
    <location>
        <begin position="320"/>
        <end position="343"/>
    </location>
</feature>
<feature type="transmembrane region" description="Helical" evidence="11">
    <location>
        <begin position="189"/>
        <end position="206"/>
    </location>
</feature>
<dbReference type="STRING" id="48709.A0A1D2NMB6"/>
<keyword evidence="12" id="KW-0732">Signal</keyword>
<feature type="domain" description="G-protein coupled receptors family 1 profile" evidence="13">
    <location>
        <begin position="168"/>
        <end position="431"/>
    </location>
</feature>
<evidence type="ECO:0000313" key="14">
    <source>
        <dbReference type="EMBL" id="ODN06402.1"/>
    </source>
</evidence>
<dbReference type="OrthoDB" id="5981855at2759"/>
<feature type="transmembrane region" description="Helical" evidence="11">
    <location>
        <begin position="226"/>
        <end position="247"/>
    </location>
</feature>
<evidence type="ECO:0000313" key="15">
    <source>
        <dbReference type="Proteomes" id="UP000094527"/>
    </source>
</evidence>
<evidence type="ECO:0000259" key="13">
    <source>
        <dbReference type="PROSITE" id="PS50262"/>
    </source>
</evidence>
<evidence type="ECO:0000256" key="2">
    <source>
        <dbReference type="ARBA" id="ARBA00010663"/>
    </source>
</evidence>
<dbReference type="PROSITE" id="PS00237">
    <property type="entry name" value="G_PROTEIN_RECEP_F1_1"/>
    <property type="match status" value="1"/>
</dbReference>
<dbReference type="GO" id="GO:0005886">
    <property type="term" value="C:plasma membrane"/>
    <property type="evidence" value="ECO:0007669"/>
    <property type="project" value="UniProtKB-SubCell"/>
</dbReference>
<dbReference type="GO" id="GO:0004995">
    <property type="term" value="F:tachykinin receptor activity"/>
    <property type="evidence" value="ECO:0007669"/>
    <property type="project" value="InterPro"/>
</dbReference>
<keyword evidence="6 10" id="KW-0297">G-protein coupled receptor</keyword>
<organism evidence="14 15">
    <name type="scientific">Orchesella cincta</name>
    <name type="common">Springtail</name>
    <name type="synonym">Podura cincta</name>
    <dbReference type="NCBI Taxonomy" id="48709"/>
    <lineage>
        <taxon>Eukaryota</taxon>
        <taxon>Metazoa</taxon>
        <taxon>Ecdysozoa</taxon>
        <taxon>Arthropoda</taxon>
        <taxon>Hexapoda</taxon>
        <taxon>Collembola</taxon>
        <taxon>Entomobryomorpha</taxon>
        <taxon>Entomobryoidea</taxon>
        <taxon>Orchesellidae</taxon>
        <taxon>Orchesellinae</taxon>
        <taxon>Orchesella</taxon>
    </lineage>
</organism>
<dbReference type="Pfam" id="PF00001">
    <property type="entry name" value="7tm_1"/>
    <property type="match status" value="1"/>
</dbReference>
<dbReference type="CDD" id="cd15390">
    <property type="entry name" value="7tmA_TACR"/>
    <property type="match status" value="1"/>
</dbReference>
<keyword evidence="8 10" id="KW-0675">Receptor</keyword>
<feature type="chain" id="PRO_5008905763" evidence="12">
    <location>
        <begin position="26"/>
        <end position="520"/>
    </location>
</feature>
<dbReference type="PROSITE" id="PS50262">
    <property type="entry name" value="G_PROTEIN_RECEP_F1_2"/>
    <property type="match status" value="1"/>
</dbReference>
<evidence type="ECO:0000256" key="4">
    <source>
        <dbReference type="ARBA" id="ARBA00022692"/>
    </source>
</evidence>
<feature type="transmembrane region" description="Helical" evidence="11">
    <location>
        <begin position="375"/>
        <end position="396"/>
    </location>
</feature>
<evidence type="ECO:0000256" key="8">
    <source>
        <dbReference type="ARBA" id="ARBA00023170"/>
    </source>
</evidence>
<dbReference type="PANTHER" id="PTHR46925">
    <property type="entry name" value="G-PROTEIN COUPLED RECEPTOR TKR-1-RELATED"/>
    <property type="match status" value="1"/>
</dbReference>
<keyword evidence="15" id="KW-1185">Reference proteome</keyword>
<feature type="transmembrane region" description="Helical" evidence="11">
    <location>
        <begin position="152"/>
        <end position="177"/>
    </location>
</feature>
<keyword evidence="3" id="KW-1003">Cell membrane</keyword>
<evidence type="ECO:0000256" key="3">
    <source>
        <dbReference type="ARBA" id="ARBA00022475"/>
    </source>
</evidence>
<dbReference type="InterPro" id="IPR017452">
    <property type="entry name" value="GPCR_Rhodpsn_7TM"/>
</dbReference>
<evidence type="ECO:0000256" key="9">
    <source>
        <dbReference type="ARBA" id="ARBA00023224"/>
    </source>
</evidence>
<dbReference type="PANTHER" id="PTHR46925:SF2">
    <property type="entry name" value="G-PROTEIN COUPLED RECEPTOR TKR-1-RELATED"/>
    <property type="match status" value="1"/>
</dbReference>